<dbReference type="AlphaFoldDB" id="A0A9X0XFW1"/>
<dbReference type="RefSeq" id="WP_201826052.1">
    <property type="nucleotide sequence ID" value="NZ_JAERRA010000001.1"/>
</dbReference>
<name>A0A9X0XFW1_9BURK</name>
<protein>
    <submittedName>
        <fullName evidence="1">DUF3168 domain-containing protein</fullName>
    </submittedName>
</protein>
<gene>
    <name evidence="1" type="ORF">JI742_09845</name>
</gene>
<dbReference type="Proteomes" id="UP000643207">
    <property type="component" value="Unassembled WGS sequence"/>
</dbReference>
<dbReference type="EMBL" id="JAERRA010000001">
    <property type="protein sequence ID" value="MBL0720191.1"/>
    <property type="molecule type" value="Genomic_DNA"/>
</dbReference>
<proteinExistence type="predicted"/>
<accession>A0A9X0XFW1</accession>
<sequence length="136" mass="14239">MLPFQIARALLLQDSAVSALVPAGAIGPVPLPAGAVPGLGLLLLDASRDGLVDDQPAGELWQAQLQITCTAGTFEAALHLAQAVERALDRRNGAVPGVPAVHLVSLVLGRYGPHGFDTDRSAWEQPVDFSLTYQPL</sequence>
<evidence type="ECO:0000313" key="1">
    <source>
        <dbReference type="EMBL" id="MBL0720191.1"/>
    </source>
</evidence>
<reference evidence="1 2" key="1">
    <citation type="submission" date="2021-01" db="EMBL/GenBank/DDBJ databases">
        <title>Piscinibacter sp. Jin2 Genome sequencing and assembly.</title>
        <authorList>
            <person name="Kim I."/>
        </authorList>
    </citation>
    <scope>NUCLEOTIDE SEQUENCE [LARGE SCALE GENOMIC DNA]</scope>
    <source>
        <strain evidence="1 2">Jin2</strain>
    </source>
</reference>
<organism evidence="1 2">
    <name type="scientific">Aquariibacter lacus</name>
    <dbReference type="NCBI Taxonomy" id="2801332"/>
    <lineage>
        <taxon>Bacteria</taxon>
        <taxon>Pseudomonadati</taxon>
        <taxon>Pseudomonadota</taxon>
        <taxon>Betaproteobacteria</taxon>
        <taxon>Burkholderiales</taxon>
        <taxon>Sphaerotilaceae</taxon>
        <taxon>Aquariibacter</taxon>
    </lineage>
</organism>
<evidence type="ECO:0000313" key="2">
    <source>
        <dbReference type="Proteomes" id="UP000643207"/>
    </source>
</evidence>
<comment type="caution">
    <text evidence="1">The sequence shown here is derived from an EMBL/GenBank/DDBJ whole genome shotgun (WGS) entry which is preliminary data.</text>
</comment>
<keyword evidence="2" id="KW-1185">Reference proteome</keyword>